<dbReference type="EMBL" id="SNSQ01000005">
    <property type="protein sequence ID" value="TEU52345.1"/>
    <property type="molecule type" value="Genomic_DNA"/>
</dbReference>
<dbReference type="NCBIfam" id="NF040501">
    <property type="entry name" value="resist_ArsN2"/>
    <property type="match status" value="1"/>
</dbReference>
<feature type="domain" description="N-acetyltransferase" evidence="3">
    <location>
        <begin position="1"/>
        <end position="142"/>
    </location>
</feature>
<gene>
    <name evidence="4" type="ORF">E3D37_06535</name>
</gene>
<dbReference type="InterPro" id="IPR050832">
    <property type="entry name" value="Bact_Acetyltransf"/>
</dbReference>
<name>A0AAX2RWW5_BURCE</name>
<dbReference type="Gene3D" id="3.40.630.30">
    <property type="match status" value="1"/>
</dbReference>
<comment type="caution">
    <text evidence="4">The sequence shown here is derived from an EMBL/GenBank/DDBJ whole genome shotgun (WGS) entry which is preliminary data.</text>
</comment>
<dbReference type="SUPFAM" id="SSF55729">
    <property type="entry name" value="Acyl-CoA N-acyltransferases (Nat)"/>
    <property type="match status" value="1"/>
</dbReference>
<dbReference type="InterPro" id="IPR000182">
    <property type="entry name" value="GNAT_dom"/>
</dbReference>
<keyword evidence="1" id="KW-0808">Transferase</keyword>
<protein>
    <submittedName>
        <fullName evidence="4">GNAT family N-acetyltransferase</fullName>
    </submittedName>
</protein>
<dbReference type="GO" id="GO:0016747">
    <property type="term" value="F:acyltransferase activity, transferring groups other than amino-acyl groups"/>
    <property type="evidence" value="ECO:0007669"/>
    <property type="project" value="InterPro"/>
</dbReference>
<dbReference type="Proteomes" id="UP000298234">
    <property type="component" value="Unassembled WGS sequence"/>
</dbReference>
<reference evidence="4 5" key="1">
    <citation type="submission" date="2019-03" db="EMBL/GenBank/DDBJ databases">
        <title>Burkholderia cepacia outbreak.</title>
        <authorList>
            <person name="Farzana R."/>
            <person name="Walsh T.R."/>
        </authorList>
    </citation>
    <scope>NUCLEOTIDE SEQUENCE [LARGE SCALE GENOMIC DNA]</scope>
    <source>
        <strain evidence="5">d13</strain>
    </source>
</reference>
<dbReference type="AlphaFoldDB" id="A0AAX2RWW5"/>
<evidence type="ECO:0000256" key="2">
    <source>
        <dbReference type="ARBA" id="ARBA00023315"/>
    </source>
</evidence>
<evidence type="ECO:0000313" key="4">
    <source>
        <dbReference type="EMBL" id="TEU52345.1"/>
    </source>
</evidence>
<sequence>MNIREAQPNDLDSIRKLLEENQLPIADVTAPLLDDFLVAVGTGLVGVVGLERFGSNALLRSLVVAGDGRSRGLGQELVEKMEKRARATGVSSLWLLTNSATEFFQGAGYTTVHRNEVPTVIKGSREFAELCPASAVCMCKHL</sequence>
<evidence type="ECO:0000313" key="5">
    <source>
        <dbReference type="Proteomes" id="UP000298234"/>
    </source>
</evidence>
<dbReference type="PROSITE" id="PS51186">
    <property type="entry name" value="GNAT"/>
    <property type="match status" value="1"/>
</dbReference>
<proteinExistence type="predicted"/>
<keyword evidence="2" id="KW-0012">Acyltransferase</keyword>
<dbReference type="InterPro" id="IPR016181">
    <property type="entry name" value="Acyl_CoA_acyltransferase"/>
</dbReference>
<evidence type="ECO:0000256" key="1">
    <source>
        <dbReference type="ARBA" id="ARBA00022679"/>
    </source>
</evidence>
<accession>A0AAX2RWW5</accession>
<dbReference type="CDD" id="cd04301">
    <property type="entry name" value="NAT_SF"/>
    <property type="match status" value="1"/>
</dbReference>
<dbReference type="Pfam" id="PF13508">
    <property type="entry name" value="Acetyltransf_7"/>
    <property type="match status" value="1"/>
</dbReference>
<evidence type="ECO:0000259" key="3">
    <source>
        <dbReference type="PROSITE" id="PS51186"/>
    </source>
</evidence>
<dbReference type="PANTHER" id="PTHR43877">
    <property type="entry name" value="AMINOALKYLPHOSPHONATE N-ACETYLTRANSFERASE-RELATED-RELATED"/>
    <property type="match status" value="1"/>
</dbReference>
<organism evidence="4 5">
    <name type="scientific">Burkholderia cepacia</name>
    <name type="common">Pseudomonas cepacia</name>
    <dbReference type="NCBI Taxonomy" id="292"/>
    <lineage>
        <taxon>Bacteria</taxon>
        <taxon>Pseudomonadati</taxon>
        <taxon>Pseudomonadota</taxon>
        <taxon>Betaproteobacteria</taxon>
        <taxon>Burkholderiales</taxon>
        <taxon>Burkholderiaceae</taxon>
        <taxon>Burkholderia</taxon>
        <taxon>Burkholderia cepacia complex</taxon>
    </lineage>
</organism>